<dbReference type="Gene3D" id="3.40.630.30">
    <property type="match status" value="1"/>
</dbReference>
<dbReference type="GO" id="GO:0016747">
    <property type="term" value="F:acyltransferase activity, transferring groups other than amino-acyl groups"/>
    <property type="evidence" value="ECO:0007669"/>
    <property type="project" value="InterPro"/>
</dbReference>
<dbReference type="Pfam" id="PF18014">
    <property type="entry name" value="Acetyltransf_18"/>
    <property type="match status" value="1"/>
</dbReference>
<dbReference type="PROSITE" id="PS51186">
    <property type="entry name" value="GNAT"/>
    <property type="match status" value="1"/>
</dbReference>
<dbReference type="InterPro" id="IPR016181">
    <property type="entry name" value="Acyl_CoA_acyltransferase"/>
</dbReference>
<name>A0AAV6UGX8_9ARAC</name>
<gene>
    <name evidence="2" type="ORF">JTE90_005625</name>
</gene>
<dbReference type="InterPro" id="IPR041496">
    <property type="entry name" value="YitH/HolE_GNAT"/>
</dbReference>
<dbReference type="CDD" id="cd04301">
    <property type="entry name" value="NAT_SF"/>
    <property type="match status" value="1"/>
</dbReference>
<feature type="domain" description="N-acetyltransferase" evidence="1">
    <location>
        <begin position="3"/>
        <end position="141"/>
    </location>
</feature>
<dbReference type="InterPro" id="IPR000182">
    <property type="entry name" value="GNAT_dom"/>
</dbReference>
<evidence type="ECO:0000259" key="1">
    <source>
        <dbReference type="PROSITE" id="PS51186"/>
    </source>
</evidence>
<organism evidence="2 3">
    <name type="scientific">Oedothorax gibbosus</name>
    <dbReference type="NCBI Taxonomy" id="931172"/>
    <lineage>
        <taxon>Eukaryota</taxon>
        <taxon>Metazoa</taxon>
        <taxon>Ecdysozoa</taxon>
        <taxon>Arthropoda</taxon>
        <taxon>Chelicerata</taxon>
        <taxon>Arachnida</taxon>
        <taxon>Araneae</taxon>
        <taxon>Araneomorphae</taxon>
        <taxon>Entelegynae</taxon>
        <taxon>Araneoidea</taxon>
        <taxon>Linyphiidae</taxon>
        <taxon>Erigoninae</taxon>
        <taxon>Oedothorax</taxon>
    </lineage>
</organism>
<comment type="caution">
    <text evidence="2">The sequence shown here is derived from an EMBL/GenBank/DDBJ whole genome shotgun (WGS) entry which is preliminary data.</text>
</comment>
<proteinExistence type="predicted"/>
<protein>
    <recommendedName>
        <fullName evidence="1">N-acetyltransferase domain-containing protein</fullName>
    </recommendedName>
</protein>
<dbReference type="EMBL" id="JAFNEN010000412">
    <property type="protein sequence ID" value="KAG8183637.1"/>
    <property type="molecule type" value="Genomic_DNA"/>
</dbReference>
<accession>A0AAV6UGX8</accession>
<dbReference type="Gene3D" id="3.40.630.90">
    <property type="match status" value="1"/>
</dbReference>
<dbReference type="SUPFAM" id="SSF55729">
    <property type="entry name" value="Acyl-CoA N-acyltransferases (Nat)"/>
    <property type="match status" value="1"/>
</dbReference>
<evidence type="ECO:0000313" key="3">
    <source>
        <dbReference type="Proteomes" id="UP000827092"/>
    </source>
</evidence>
<dbReference type="Proteomes" id="UP000827092">
    <property type="component" value="Unassembled WGS sequence"/>
</dbReference>
<keyword evidence="3" id="KW-1185">Reference proteome</keyword>
<dbReference type="PANTHER" id="PTHR47237">
    <property type="entry name" value="SLL0310 PROTEIN"/>
    <property type="match status" value="1"/>
</dbReference>
<reference evidence="2 3" key="1">
    <citation type="journal article" date="2022" name="Nat. Ecol. Evol.">
        <title>A masculinizing supergene underlies an exaggerated male reproductive morph in a spider.</title>
        <authorList>
            <person name="Hendrickx F."/>
            <person name="De Corte Z."/>
            <person name="Sonet G."/>
            <person name="Van Belleghem S.M."/>
            <person name="Kostlbacher S."/>
            <person name="Vangestel C."/>
        </authorList>
    </citation>
    <scope>NUCLEOTIDE SEQUENCE [LARGE SCALE GENOMIC DNA]</scope>
    <source>
        <strain evidence="2">W744_W776</strain>
    </source>
</reference>
<evidence type="ECO:0000313" key="2">
    <source>
        <dbReference type="EMBL" id="KAG8183637.1"/>
    </source>
</evidence>
<sequence>MDAVVRKMRWEDVPQVVDMWRETGLAEGTHTLHTWYRFDPDGFWVVATEEDEILGSCAVINLNPRLSFVGLYAVKGTHRGRGLGPLVWKRAMERVGRRNAGLNSVPKHLRTYRDVAGFGNVASWATRICGGVPVFGGRPEEPEGVQIVQIRATLLPGLINYDASIHGYDRSKIVTLTTSEDDSYSLAATRNGTGRVCGYGSIRRCVQGPLLVGPLYADRKDVARVLLHHLVEGYPGGGGLSETVTIAVISCNSEAVGMVEGLGLKVTGEEVPRCYTKEQVHADFGRVFGQHALNFSPF</sequence>
<dbReference type="Pfam" id="PF00583">
    <property type="entry name" value="Acetyltransf_1"/>
    <property type="match status" value="1"/>
</dbReference>
<dbReference type="PANTHER" id="PTHR47237:SF1">
    <property type="entry name" value="SLL0310 PROTEIN"/>
    <property type="match status" value="1"/>
</dbReference>
<dbReference type="AlphaFoldDB" id="A0AAV6UGX8"/>
<dbReference type="InterPro" id="IPR052729">
    <property type="entry name" value="Acyl/Acetyltrans_Enzymes"/>
</dbReference>